<proteinExistence type="predicted"/>
<dbReference type="OrthoDB" id="3227225at2759"/>
<dbReference type="EMBL" id="BPQB01000164">
    <property type="protein sequence ID" value="GJF00546.1"/>
    <property type="molecule type" value="Genomic_DNA"/>
</dbReference>
<evidence type="ECO:0000256" key="1">
    <source>
        <dbReference type="SAM" id="MobiDB-lite"/>
    </source>
</evidence>
<comment type="caution">
    <text evidence="2">The sequence shown here is derived from an EMBL/GenBank/DDBJ whole genome shotgun (WGS) entry which is preliminary data.</text>
</comment>
<sequence>MVKGWLRNTQGKETKPTGKHPKAPTEAEQEKLDAWEENALRAAGEIYLSLSDYQKTDVQGCLEDPVKMWATLESVHLQKKPGMRFNAWEEFFSVHMEESDSLSSLMTRVDAAMQRVKNLRPDTFTPADLDKELVSMTLIRALPSSYAHFASSLQLLNKLNKDALQAAFINEEALRSRTSTPGTTAVLSTSTSQALATDASLGAVNHSDVDKTGTGSVDWRELELVHGGTRERAERGRRRKMGHDYISYRKGM</sequence>
<keyword evidence="3" id="KW-1185">Reference proteome</keyword>
<gene>
    <name evidence="2" type="ORF">PsYK624_168390</name>
</gene>
<dbReference type="Proteomes" id="UP000703269">
    <property type="component" value="Unassembled WGS sequence"/>
</dbReference>
<organism evidence="2 3">
    <name type="scientific">Phanerochaete sordida</name>
    <dbReference type="NCBI Taxonomy" id="48140"/>
    <lineage>
        <taxon>Eukaryota</taxon>
        <taxon>Fungi</taxon>
        <taxon>Dikarya</taxon>
        <taxon>Basidiomycota</taxon>
        <taxon>Agaricomycotina</taxon>
        <taxon>Agaricomycetes</taxon>
        <taxon>Polyporales</taxon>
        <taxon>Phanerochaetaceae</taxon>
        <taxon>Phanerochaete</taxon>
    </lineage>
</organism>
<dbReference type="AlphaFoldDB" id="A0A9P3GXS7"/>
<dbReference type="Pfam" id="PF14223">
    <property type="entry name" value="Retrotran_gag_2"/>
    <property type="match status" value="1"/>
</dbReference>
<evidence type="ECO:0000313" key="3">
    <source>
        <dbReference type="Proteomes" id="UP000703269"/>
    </source>
</evidence>
<protein>
    <submittedName>
        <fullName evidence="2">Uncharacterized protein</fullName>
    </submittedName>
</protein>
<name>A0A9P3GXS7_9APHY</name>
<feature type="region of interest" description="Disordered" evidence="1">
    <location>
        <begin position="1"/>
        <end position="30"/>
    </location>
</feature>
<reference evidence="2 3" key="1">
    <citation type="submission" date="2021-08" db="EMBL/GenBank/DDBJ databases">
        <title>Draft Genome Sequence of Phanerochaete sordida strain YK-624.</title>
        <authorList>
            <person name="Mori T."/>
            <person name="Dohra H."/>
            <person name="Suzuki T."/>
            <person name="Kawagishi H."/>
            <person name="Hirai H."/>
        </authorList>
    </citation>
    <scope>NUCLEOTIDE SEQUENCE [LARGE SCALE GENOMIC DNA]</scope>
    <source>
        <strain evidence="2 3">YK-624</strain>
    </source>
</reference>
<accession>A0A9P3GXS7</accession>
<evidence type="ECO:0000313" key="2">
    <source>
        <dbReference type="EMBL" id="GJF00546.1"/>
    </source>
</evidence>